<dbReference type="InterPro" id="IPR012866">
    <property type="entry name" value="DUF1644"/>
</dbReference>
<reference evidence="1 2" key="1">
    <citation type="submission" date="2021-09" db="EMBL/GenBank/DDBJ databases">
        <title>Genomic insights and catalytic innovation underlie evolution of tropane alkaloids biosynthesis.</title>
        <authorList>
            <person name="Wang Y.-J."/>
            <person name="Tian T."/>
            <person name="Huang J.-P."/>
            <person name="Huang S.-X."/>
        </authorList>
    </citation>
    <scope>NUCLEOTIDE SEQUENCE [LARGE SCALE GENOMIC DNA]</scope>
    <source>
        <strain evidence="1">KIB-2018</strain>
        <tissue evidence="1">Leaf</tissue>
    </source>
</reference>
<sequence length="320" mass="36564">MAKSSKERCTPELGNQKRQALLQCSRKIAKVSNSKVKHPRRKTSDALEKKDWEGATCSVCLECPHKAVLLLCSSYKKGCRPYMCSTSRRFSNCLDQYKKAYSKINSTERSQQGNRSMDDPSFSLLGQVTEEGEVPELLCPLCRGQVKGWTVVERARKYLNAKKRNCMEDSCSFVGTYKQLKKHVRAKHPLARPRAVDPIHEEKWKKFECERERNDVISTIMSSSPGAVVLGDYVIEPGYRGVYHGYDSEDSLDDRFISLEPLNQEDNSGLHYHGGVRLHYDSFDDNDYDRGNPVAGSAGLPRRGVYRLLGRRWPWRFRGV</sequence>
<keyword evidence="2" id="KW-1185">Reference proteome</keyword>
<dbReference type="EMBL" id="JAIWQS010000002">
    <property type="protein sequence ID" value="KAJ8773367.1"/>
    <property type="molecule type" value="Genomic_DNA"/>
</dbReference>
<organism evidence="1 2">
    <name type="scientific">Erythroxylum novogranatense</name>
    <dbReference type="NCBI Taxonomy" id="1862640"/>
    <lineage>
        <taxon>Eukaryota</taxon>
        <taxon>Viridiplantae</taxon>
        <taxon>Streptophyta</taxon>
        <taxon>Embryophyta</taxon>
        <taxon>Tracheophyta</taxon>
        <taxon>Spermatophyta</taxon>
        <taxon>Magnoliopsida</taxon>
        <taxon>eudicotyledons</taxon>
        <taxon>Gunneridae</taxon>
        <taxon>Pentapetalae</taxon>
        <taxon>rosids</taxon>
        <taxon>fabids</taxon>
        <taxon>Malpighiales</taxon>
        <taxon>Erythroxylaceae</taxon>
        <taxon>Erythroxylum</taxon>
    </lineage>
</organism>
<comment type="caution">
    <text evidence="1">The sequence shown here is derived from an EMBL/GenBank/DDBJ whole genome shotgun (WGS) entry which is preliminary data.</text>
</comment>
<dbReference type="PANTHER" id="PTHR31197:SF21">
    <property type="entry name" value="C2H2-TYPE DOMAIN-CONTAINING PROTEIN"/>
    <property type="match status" value="1"/>
</dbReference>
<evidence type="ECO:0000313" key="1">
    <source>
        <dbReference type="EMBL" id="KAJ8773367.1"/>
    </source>
</evidence>
<protein>
    <recommendedName>
        <fullName evidence="3">Transcription factor C2H2 family</fullName>
    </recommendedName>
</protein>
<gene>
    <name evidence="1" type="ORF">K2173_028544</name>
</gene>
<evidence type="ECO:0008006" key="3">
    <source>
        <dbReference type="Google" id="ProtNLM"/>
    </source>
</evidence>
<dbReference type="Pfam" id="PF07800">
    <property type="entry name" value="DUF1644"/>
    <property type="match status" value="1"/>
</dbReference>
<accession>A0AAV8U253</accession>
<dbReference type="Proteomes" id="UP001159364">
    <property type="component" value="Linkage Group LG02"/>
</dbReference>
<proteinExistence type="predicted"/>
<evidence type="ECO:0000313" key="2">
    <source>
        <dbReference type="Proteomes" id="UP001159364"/>
    </source>
</evidence>
<dbReference type="AlphaFoldDB" id="A0AAV8U253"/>
<name>A0AAV8U253_9ROSI</name>
<dbReference type="PANTHER" id="PTHR31197">
    <property type="entry name" value="OS01G0612600 PROTEIN"/>
    <property type="match status" value="1"/>
</dbReference>